<dbReference type="Pfam" id="PF01244">
    <property type="entry name" value="Peptidase_M19"/>
    <property type="match status" value="1"/>
</dbReference>
<dbReference type="EMBL" id="JBHUMM010000001">
    <property type="protein sequence ID" value="MFD2670022.1"/>
    <property type="molecule type" value="Genomic_DNA"/>
</dbReference>
<gene>
    <name evidence="1" type="ORF">ACFSUC_00195</name>
</gene>
<accession>A0ABW5R4N1</accession>
<evidence type="ECO:0000313" key="1">
    <source>
        <dbReference type="EMBL" id="MFD2670022.1"/>
    </source>
</evidence>
<comment type="caution">
    <text evidence="1">The sequence shown here is derived from an EMBL/GenBank/DDBJ whole genome shotgun (WGS) entry which is preliminary data.</text>
</comment>
<name>A0ABW5R4N1_9BACL</name>
<sequence length="312" mass="35606">MPVMDMHCDVLMKLARNQEIHFKSSPMLDVALDRMWMDPWSFQCFAIFLPSEQKDADIRDVLRMIHLFRTEIAAQPEVTWIRTRQDAANLTSRQGLGAMLSIEGLDALHGDLEWLYTLYALGVRAAGFTWNHANWAADGIMEPRGGGLTEKGRELVQVCNEIGILIDVSHLSVKAFWDVMALSSRPVMASHSNVKSRCAHPRNLDDDQIQALIEQDGRLGLSFVPYFLRDNGEADMKDILKHVEAVLLLGGEEQLCFGSDFDGIEQWTIGMEHIGRYPYLRESMLAEFGERITENILWRNMHRFLQTELPSE</sequence>
<protein>
    <submittedName>
        <fullName evidence="1">Dipeptidase</fullName>
    </submittedName>
</protein>
<dbReference type="Proteomes" id="UP001597497">
    <property type="component" value="Unassembled WGS sequence"/>
</dbReference>
<dbReference type="InterPro" id="IPR032466">
    <property type="entry name" value="Metal_Hydrolase"/>
</dbReference>
<dbReference type="PANTHER" id="PTHR10443:SF12">
    <property type="entry name" value="DIPEPTIDASE"/>
    <property type="match status" value="1"/>
</dbReference>
<evidence type="ECO:0000313" key="2">
    <source>
        <dbReference type="Proteomes" id="UP001597497"/>
    </source>
</evidence>
<dbReference type="CDD" id="cd01301">
    <property type="entry name" value="rDP_like"/>
    <property type="match status" value="1"/>
</dbReference>
<dbReference type="Gene3D" id="3.20.20.140">
    <property type="entry name" value="Metal-dependent hydrolases"/>
    <property type="match status" value="1"/>
</dbReference>
<reference evidence="2" key="1">
    <citation type="journal article" date="2019" name="Int. J. Syst. Evol. Microbiol.">
        <title>The Global Catalogue of Microorganisms (GCM) 10K type strain sequencing project: providing services to taxonomists for standard genome sequencing and annotation.</title>
        <authorList>
            <consortium name="The Broad Institute Genomics Platform"/>
            <consortium name="The Broad Institute Genome Sequencing Center for Infectious Disease"/>
            <person name="Wu L."/>
            <person name="Ma J."/>
        </authorList>
    </citation>
    <scope>NUCLEOTIDE SEQUENCE [LARGE SCALE GENOMIC DNA]</scope>
    <source>
        <strain evidence="2">KCTC 33676</strain>
    </source>
</reference>
<dbReference type="InterPro" id="IPR008257">
    <property type="entry name" value="Pept_M19"/>
</dbReference>
<dbReference type="SUPFAM" id="SSF51556">
    <property type="entry name" value="Metallo-dependent hydrolases"/>
    <property type="match status" value="1"/>
</dbReference>
<dbReference type="PANTHER" id="PTHR10443">
    <property type="entry name" value="MICROSOMAL DIPEPTIDASE"/>
    <property type="match status" value="1"/>
</dbReference>
<organism evidence="1 2">
    <name type="scientific">Marinicrinis sediminis</name>
    <dbReference type="NCBI Taxonomy" id="1652465"/>
    <lineage>
        <taxon>Bacteria</taxon>
        <taxon>Bacillati</taxon>
        <taxon>Bacillota</taxon>
        <taxon>Bacilli</taxon>
        <taxon>Bacillales</taxon>
        <taxon>Paenibacillaceae</taxon>
    </lineage>
</organism>
<dbReference type="PROSITE" id="PS51365">
    <property type="entry name" value="RENAL_DIPEPTIDASE_2"/>
    <property type="match status" value="1"/>
</dbReference>
<dbReference type="RefSeq" id="WP_379927373.1">
    <property type="nucleotide sequence ID" value="NZ_JBHUMM010000001.1"/>
</dbReference>
<proteinExistence type="predicted"/>
<keyword evidence="2" id="KW-1185">Reference proteome</keyword>